<feature type="transmembrane region" description="Helical" evidence="12">
    <location>
        <begin position="45"/>
        <end position="64"/>
    </location>
</feature>
<evidence type="ECO:0000256" key="2">
    <source>
        <dbReference type="ARBA" id="ARBA00009983"/>
    </source>
</evidence>
<dbReference type="PIRSF" id="PIRSF005091">
    <property type="entry name" value="Mmb_sulf_HI1246"/>
    <property type="match status" value="1"/>
</dbReference>
<comment type="caution">
    <text evidence="14">The sequence shown here is derived from an EMBL/GenBank/DDBJ whole genome shotgun (WGS) entry which is preliminary data.</text>
</comment>
<dbReference type="EMBL" id="JANCLT010000001">
    <property type="protein sequence ID" value="MCP8967125.1"/>
    <property type="molecule type" value="Genomic_DNA"/>
</dbReference>
<dbReference type="Gene3D" id="3.40.720.10">
    <property type="entry name" value="Alkaline Phosphatase, subunit A"/>
    <property type="match status" value="1"/>
</dbReference>
<evidence type="ECO:0000256" key="5">
    <source>
        <dbReference type="ARBA" id="ARBA00022989"/>
    </source>
</evidence>
<keyword evidence="3 7" id="KW-1003">Cell membrane</keyword>
<name>A0AA41X6A2_9BACI</name>
<dbReference type="Pfam" id="PF00884">
    <property type="entry name" value="Sulfatase"/>
    <property type="match status" value="1"/>
</dbReference>
<sequence length="634" mass="73030">MAPLLSTFRKLRFLLLAALLLWVKTYIICKIFFRFKIENGTQELLLLFGPLSSILLFLGLALLWRSARAQWVIILSSILTLVLFANVIFYGFFDDFLTIPVLFQKSNMGDLMSSIRSLLHPYIVLLFLDIVLLLFVWRRRKGEDSLLLSGGEKACYFLAAALLFAVNLAIAESERPQLLTRSFDREMLVKNIGLFHYHAYDALLQSRSSAQRALADGSKLSEIQSYTASRRVQPDTNMFGAARGRNVILVSMESLQSFVLGKTVQEEPVTPFLNQWAKNSYYFSNMYQQTGQGKTSDAEFLIETSLYPLDRGSVFFTHAGNEYVAAPEILQRHGYYTAVLHANQKSFWNRDYMYPSLGFNRYFHDADYQITPETSAGWGLKDREFFQQSIRHLQSLPQPFYAKLITLSNHFPFELPKQDQLLPEYASTDRIFSRYMQTVRYMDEALRSFVEELKDAGLYENSVLVFYGDHYGISANHYQVVASYLQKPEIRPFDALQLQRVPFFVHIPGHKGKEVTAVAGQVDVKPTLLHVLGIVPKADLHFGRNLFAKEEKPLTVLRDGSFITSQYLYTAGTCYDKRTEQPVRHAACRPYLARAKKELAYSDRIVYGDLLRFLAGNEWKRKENQTQFHERRVK</sequence>
<dbReference type="Proteomes" id="UP001156102">
    <property type="component" value="Unassembled WGS sequence"/>
</dbReference>
<feature type="active site" evidence="8">
    <location>
        <position position="295"/>
    </location>
</feature>
<protein>
    <submittedName>
        <fullName evidence="14">LTA synthase family protein</fullName>
    </submittedName>
</protein>
<keyword evidence="5 12" id="KW-1133">Transmembrane helix</keyword>
<evidence type="ECO:0000256" key="3">
    <source>
        <dbReference type="ARBA" id="ARBA00022475"/>
    </source>
</evidence>
<evidence type="ECO:0000256" key="12">
    <source>
        <dbReference type="SAM" id="Phobius"/>
    </source>
</evidence>
<dbReference type="SUPFAM" id="SSF53649">
    <property type="entry name" value="Alkaline phosphatase-like"/>
    <property type="match status" value="1"/>
</dbReference>
<dbReference type="Gene3D" id="3.30.1120.170">
    <property type="match status" value="1"/>
</dbReference>
<dbReference type="PANTHER" id="PTHR47371:SF1">
    <property type="entry name" value="LIPOTEICHOIC ACID SYNTHASE-LIKE YQGS"/>
    <property type="match status" value="1"/>
</dbReference>
<dbReference type="InterPro" id="IPR012160">
    <property type="entry name" value="LtaS-like"/>
</dbReference>
<evidence type="ECO:0000256" key="4">
    <source>
        <dbReference type="ARBA" id="ARBA00022692"/>
    </source>
</evidence>
<dbReference type="GO" id="GO:0005886">
    <property type="term" value="C:plasma membrane"/>
    <property type="evidence" value="ECO:0007669"/>
    <property type="project" value="UniProtKB-SubCell"/>
</dbReference>
<evidence type="ECO:0000256" key="6">
    <source>
        <dbReference type="ARBA" id="ARBA00023136"/>
    </source>
</evidence>
<dbReference type="RefSeq" id="WP_254756479.1">
    <property type="nucleotide sequence ID" value="NZ_JANCLT010000001.1"/>
</dbReference>
<feature type="binding site" evidence="10">
    <location>
        <position position="295"/>
    </location>
    <ligand>
        <name>Mn(2+)</name>
        <dbReference type="ChEBI" id="CHEBI:29035"/>
    </ligand>
</feature>
<evidence type="ECO:0000259" key="13">
    <source>
        <dbReference type="Pfam" id="PF00884"/>
    </source>
</evidence>
<feature type="transmembrane region" description="Helical" evidence="12">
    <location>
        <begin position="154"/>
        <end position="171"/>
    </location>
</feature>
<organism evidence="14 15">
    <name type="scientific">Ectobacillus ponti</name>
    <dbReference type="NCBI Taxonomy" id="2961894"/>
    <lineage>
        <taxon>Bacteria</taxon>
        <taxon>Bacillati</taxon>
        <taxon>Bacillota</taxon>
        <taxon>Bacilli</taxon>
        <taxon>Bacillales</taxon>
        <taxon>Bacillaceae</taxon>
        <taxon>Ectobacillus</taxon>
    </lineage>
</organism>
<evidence type="ECO:0000256" key="11">
    <source>
        <dbReference type="PIRSR" id="PIRSR600917-52"/>
    </source>
</evidence>
<evidence type="ECO:0000313" key="14">
    <source>
        <dbReference type="EMBL" id="MCP8967125.1"/>
    </source>
</evidence>
<feature type="modified residue" description="3-oxoalanine (Ser)" evidence="11">
    <location>
        <position position="66"/>
    </location>
</feature>
<keyword evidence="15" id="KW-1185">Reference proteome</keyword>
<keyword evidence="9" id="KW-0479">Metal-binding</keyword>
<evidence type="ECO:0000256" key="8">
    <source>
        <dbReference type="PIRSR" id="PIRSR005091-1"/>
    </source>
</evidence>
<dbReference type="InterPro" id="IPR000917">
    <property type="entry name" value="Sulfatase_N"/>
</dbReference>
<feature type="transmembrane region" description="Helical" evidence="12">
    <location>
        <begin position="113"/>
        <end position="134"/>
    </location>
</feature>
<keyword evidence="4 12" id="KW-0812">Transmembrane</keyword>
<dbReference type="InterPro" id="IPR017850">
    <property type="entry name" value="Alkaline_phosphatase_core_sf"/>
</dbReference>
<evidence type="ECO:0000256" key="7">
    <source>
        <dbReference type="PIRNR" id="PIRNR005091"/>
    </source>
</evidence>
<feature type="binding site" evidence="9">
    <location>
        <position position="410"/>
    </location>
    <ligand>
        <name>substrate</name>
    </ligand>
</feature>
<dbReference type="InterPro" id="IPR050448">
    <property type="entry name" value="OpgB/LTA_synthase_biosynth"/>
</dbReference>
<gene>
    <name evidence="14" type="ORF">NK662_01060</name>
</gene>
<reference evidence="14" key="1">
    <citation type="submission" date="2022-07" db="EMBL/GenBank/DDBJ databases">
        <authorList>
            <person name="Li W.-J."/>
            <person name="Deng Q.-Q."/>
        </authorList>
    </citation>
    <scope>NUCLEOTIDE SEQUENCE</scope>
    <source>
        <strain evidence="14">SYSU M60031</strain>
    </source>
</reference>
<feature type="transmembrane region" description="Helical" evidence="12">
    <location>
        <begin position="71"/>
        <end position="93"/>
    </location>
</feature>
<dbReference type="CDD" id="cd16015">
    <property type="entry name" value="LTA_synthase"/>
    <property type="match status" value="1"/>
</dbReference>
<evidence type="ECO:0000256" key="10">
    <source>
        <dbReference type="PIRSR" id="PIRSR005091-3"/>
    </source>
</evidence>
<dbReference type="GO" id="GO:0046872">
    <property type="term" value="F:metal ion binding"/>
    <property type="evidence" value="ECO:0007669"/>
    <property type="project" value="UniProtKB-KW"/>
</dbReference>
<evidence type="ECO:0000256" key="1">
    <source>
        <dbReference type="ARBA" id="ARBA00004651"/>
    </source>
</evidence>
<evidence type="ECO:0000313" key="15">
    <source>
        <dbReference type="Proteomes" id="UP001156102"/>
    </source>
</evidence>
<comment type="similarity">
    <text evidence="2 7">Belongs to the LTA synthase family.</text>
</comment>
<comment type="PTM">
    <text evidence="11">The conversion to 3-oxoalanine (also known as C-formylglycine, FGly), of a serine or cysteine residue in prokaryotes and of a cysteine residue in eukaryotes, is critical for catalytic activity.</text>
</comment>
<evidence type="ECO:0000256" key="9">
    <source>
        <dbReference type="PIRSR" id="PIRSR005091-2"/>
    </source>
</evidence>
<feature type="domain" description="Sulfatase N-terminal" evidence="13">
    <location>
        <begin position="245"/>
        <end position="534"/>
    </location>
</feature>
<feature type="binding site" evidence="10">
    <location>
        <position position="470"/>
    </location>
    <ligand>
        <name>Mn(2+)</name>
        <dbReference type="ChEBI" id="CHEBI:29035"/>
    </ligand>
</feature>
<comment type="subcellular location">
    <subcellularLocation>
        <location evidence="1">Cell membrane</location>
        <topology evidence="1">Multi-pass membrane protein</topology>
    </subcellularLocation>
</comment>
<keyword evidence="9" id="KW-0464">Manganese</keyword>
<keyword evidence="6 7" id="KW-0472">Membrane</keyword>
<feature type="binding site" evidence="10">
    <location>
        <position position="253"/>
    </location>
    <ligand>
        <name>Mn(2+)</name>
        <dbReference type="ChEBI" id="CHEBI:29035"/>
    </ligand>
</feature>
<feature type="binding site" evidence="10">
    <location>
        <position position="469"/>
    </location>
    <ligand>
        <name>Mn(2+)</name>
        <dbReference type="ChEBI" id="CHEBI:29035"/>
    </ligand>
</feature>
<accession>A0AA41X6A2</accession>
<proteinExistence type="inferred from homology"/>
<dbReference type="AlphaFoldDB" id="A0AA41X6A2"/>
<dbReference type="PANTHER" id="PTHR47371">
    <property type="entry name" value="LIPOTEICHOIC ACID SYNTHASE"/>
    <property type="match status" value="1"/>
</dbReference>